<protein>
    <recommendedName>
        <fullName evidence="4">DUF1376 domain-containing protein</fullName>
    </recommendedName>
</protein>
<sequence length="257" mass="28988">MSENLDVQCLPYMPLQIERLRKSKAWLRCKRNPEIAFYMVNLWMRAWHEIPAGSIEDDDDVLADAAMCAPERWEELKDDILNGWDRREGRVWHSTVIEIATEAVGKLRMNKSRTAAAREARELQRQSSVTDIVTENVTGSVTEHEGKGREEKGIEDKTTSDDVVAVAPSISQDFAFEAQSIRLTAVNLEQWRKAFPHVALEAELWALDEWAGTKGNKWFTAVSGALAKKERAAVDRVSTAAAVRDRGGGQRRADPRI</sequence>
<feature type="region of interest" description="Disordered" evidence="1">
    <location>
        <begin position="136"/>
        <end position="160"/>
    </location>
</feature>
<dbReference type="RefSeq" id="WP_129421606.1">
    <property type="nucleotide sequence ID" value="NZ_MZMU01000019.1"/>
</dbReference>
<proteinExistence type="predicted"/>
<evidence type="ECO:0000313" key="3">
    <source>
        <dbReference type="Proteomes" id="UP000290767"/>
    </source>
</evidence>
<dbReference type="AlphaFoldDB" id="A0A4Q1TKL1"/>
<evidence type="ECO:0000256" key="1">
    <source>
        <dbReference type="SAM" id="MobiDB-lite"/>
    </source>
</evidence>
<evidence type="ECO:0008006" key="4">
    <source>
        <dbReference type="Google" id="ProtNLM"/>
    </source>
</evidence>
<accession>A0A4Q1TKL1</accession>
<feature type="compositionally biased region" description="Basic and acidic residues" evidence="1">
    <location>
        <begin position="243"/>
        <end position="257"/>
    </location>
</feature>
<name>A0A4Q1TKL1_RHILE</name>
<dbReference type="EMBL" id="MZMU01000019">
    <property type="protein sequence ID" value="RXT18753.1"/>
    <property type="molecule type" value="Genomic_DNA"/>
</dbReference>
<dbReference type="InterPro" id="IPR010781">
    <property type="entry name" value="DUF1376"/>
</dbReference>
<evidence type="ECO:0000313" key="2">
    <source>
        <dbReference type="EMBL" id="RXT18753.1"/>
    </source>
</evidence>
<feature type="compositionally biased region" description="Basic and acidic residues" evidence="1">
    <location>
        <begin position="142"/>
        <end position="160"/>
    </location>
</feature>
<organism evidence="2 3">
    <name type="scientific">Rhizobium leguminosarum</name>
    <dbReference type="NCBI Taxonomy" id="384"/>
    <lineage>
        <taxon>Bacteria</taxon>
        <taxon>Pseudomonadati</taxon>
        <taxon>Pseudomonadota</taxon>
        <taxon>Alphaproteobacteria</taxon>
        <taxon>Hyphomicrobiales</taxon>
        <taxon>Rhizobiaceae</taxon>
        <taxon>Rhizobium/Agrobacterium group</taxon>
        <taxon>Rhizobium</taxon>
    </lineage>
</organism>
<comment type="caution">
    <text evidence="2">The sequence shown here is derived from an EMBL/GenBank/DDBJ whole genome shotgun (WGS) entry which is preliminary data.</text>
</comment>
<gene>
    <name evidence="2" type="ORF">B5P46_28070</name>
</gene>
<feature type="region of interest" description="Disordered" evidence="1">
    <location>
        <begin position="237"/>
        <end position="257"/>
    </location>
</feature>
<reference evidence="2 3" key="1">
    <citation type="submission" date="2017-03" db="EMBL/GenBank/DDBJ databases">
        <authorList>
            <person name="Safronova V.I."/>
            <person name="Sazanova A.L."/>
            <person name="Chirak E.R."/>
        </authorList>
    </citation>
    <scope>NUCLEOTIDE SEQUENCE [LARGE SCALE GENOMIC DNA]</scope>
    <source>
        <strain evidence="2 3">Tri-43</strain>
    </source>
</reference>
<dbReference type="Pfam" id="PF07120">
    <property type="entry name" value="DUF1376"/>
    <property type="match status" value="1"/>
</dbReference>
<dbReference type="Proteomes" id="UP000290767">
    <property type="component" value="Unassembled WGS sequence"/>
</dbReference>